<dbReference type="EMBL" id="JPWU03001057">
    <property type="protein sequence ID" value="KAG2502984.1"/>
    <property type="molecule type" value="Genomic_DNA"/>
</dbReference>
<evidence type="ECO:0000313" key="4">
    <source>
        <dbReference type="EMBL" id="RLN72351.1"/>
    </source>
</evidence>
<dbReference type="AlphaFoldDB" id="A0A421EU58"/>
<evidence type="ECO:0000313" key="6">
    <source>
        <dbReference type="Proteomes" id="UP000285883"/>
    </source>
</evidence>
<evidence type="ECO:0000313" key="2">
    <source>
        <dbReference type="EMBL" id="KAG2502984.1"/>
    </source>
</evidence>
<evidence type="ECO:0000313" key="5">
    <source>
        <dbReference type="Proteomes" id="UP000285624"/>
    </source>
</evidence>
<dbReference type="EMBL" id="MAYM02002214">
    <property type="protein sequence ID" value="RLN02406.1"/>
    <property type="molecule type" value="Genomic_DNA"/>
</dbReference>
<organism evidence="3 6">
    <name type="scientific">Phytophthora kernoviae</name>
    <dbReference type="NCBI Taxonomy" id="325452"/>
    <lineage>
        <taxon>Eukaryota</taxon>
        <taxon>Sar</taxon>
        <taxon>Stramenopiles</taxon>
        <taxon>Oomycota</taxon>
        <taxon>Peronosporomycetes</taxon>
        <taxon>Peronosporales</taxon>
        <taxon>Peronosporaceae</taxon>
        <taxon>Phytophthora</taxon>
    </lineage>
</organism>
<evidence type="ECO:0000313" key="3">
    <source>
        <dbReference type="EMBL" id="RLN02406.1"/>
    </source>
</evidence>
<dbReference type="EMBL" id="MBDN02001210">
    <property type="protein sequence ID" value="RLN72351.1"/>
    <property type="molecule type" value="Genomic_DNA"/>
</dbReference>
<gene>
    <name evidence="3" type="ORF">BBI17_009915</name>
    <name evidence="4" type="ORF">BBO99_00009860</name>
    <name evidence="1" type="ORF">JM16_009802</name>
    <name evidence="2" type="ORF">JM18_009698</name>
</gene>
<dbReference type="Proteomes" id="UP000785171">
    <property type="component" value="Unassembled WGS sequence"/>
</dbReference>
<reference evidence="1" key="3">
    <citation type="submission" date="2020-06" db="EMBL/GenBank/DDBJ databases">
        <authorList>
            <person name="Studholme D.J."/>
        </authorList>
    </citation>
    <scope>NUCLEOTIDE SEQUENCE</scope>
    <source>
        <strain evidence="1">NZFS 2646</strain>
        <strain evidence="2">NZFS 3630</strain>
    </source>
</reference>
<evidence type="ECO:0008006" key="7">
    <source>
        <dbReference type="Google" id="ProtNLM"/>
    </source>
</evidence>
<evidence type="ECO:0000313" key="1">
    <source>
        <dbReference type="EMBL" id="KAG2502439.1"/>
    </source>
</evidence>
<reference evidence="5 6" key="2">
    <citation type="submission" date="2018-07" db="EMBL/GenBank/DDBJ databases">
        <title>Genome sequencing of oomycete isolates from Chile give support for New Zealand origin for Phytophthora kernoviae and make available the first Nothophytophthora sp. genome.</title>
        <authorList>
            <person name="Studholme D.J."/>
            <person name="Sanfuentes E."/>
            <person name="Panda P."/>
            <person name="Hill R."/>
            <person name="Sambles C."/>
            <person name="Grant M."/>
            <person name="Williams N.M."/>
            <person name="Mcdougal R.L."/>
        </authorList>
    </citation>
    <scope>NUCLEOTIDE SEQUENCE [LARGE SCALE GENOMIC DNA]</scope>
    <source>
        <strain evidence="3">Chile2</strain>
        <strain evidence="4">Chile4</strain>
    </source>
</reference>
<sequence>MAWFQLVDLRGEAFNNTTPDQVPLNDNNNVASFRTAVKRLYEDSHLHGIAASDLIVYESQAAFAAEQPLELDAMIEKRGGKLRNSLLVKVPNLTRKRKLSEESILDQLEALQVAEVEFQLDALSDKQESENPIVMTPGLHTFWKESGDFPSSYFVRKEEVVFWQVVKGLLPTVGKKRIVMVGSPGVGKSCFLMLVGFYMACVEKKKYDAKHDDPSHVVVLPAWQRDDLEQYARLTEWVISTGFRKTKNLKDSTWPKLVKEQYFYSGGSLREFCKTREALEEQVEKDCGKVGNAQAYQLVYTYGGDRSNDQVDRVRRHYITDPKNEEHYTKSRYWKVSVDSGYALKLLGRHVSMEKQLEVFKYAESIGAGFLGTAYELLLHHAVHEAYAKKTPVVLKMKKGSYYERIEICVPHVECCGENEDECYICLAKLSERTYWHPDYPFFPFIDAVVMCEAFKSGSNRPEMIVAYIQATIRNEKTFKPHRLRELNEAMNKNPNIVDVNRAFVVVGPDSTICETFTLRDAPNPEDFLTMVSCFDPHEFERQ</sequence>
<dbReference type="Proteomes" id="UP000285883">
    <property type="component" value="Unassembled WGS sequence"/>
</dbReference>
<reference evidence="1" key="1">
    <citation type="journal article" date="2015" name="Genom Data">
        <title>Genome sequences of six Phytophthora species associated with forests in New Zealand.</title>
        <authorList>
            <person name="Studholme D.J."/>
            <person name="McDougal R.L."/>
            <person name="Sambles C."/>
            <person name="Hansen E."/>
            <person name="Hardy G."/>
            <person name="Grant M."/>
            <person name="Ganley R.J."/>
            <person name="Williams N.M."/>
        </authorList>
    </citation>
    <scope>NUCLEOTIDE SEQUENCE</scope>
    <source>
        <strain evidence="1">NZFS 2646</strain>
        <strain evidence="2">NZFS 3630</strain>
    </source>
</reference>
<proteinExistence type="predicted"/>
<dbReference type="EMBL" id="JPWV03001241">
    <property type="protein sequence ID" value="KAG2502439.1"/>
    <property type="molecule type" value="Genomic_DNA"/>
</dbReference>
<keyword evidence="5" id="KW-1185">Reference proteome</keyword>
<name>A0A421EU58_9STRA</name>
<protein>
    <recommendedName>
        <fullName evidence="7">Crinkler effector protein N-terminal domain-containing protein</fullName>
    </recommendedName>
</protein>
<dbReference type="Proteomes" id="UP000285624">
    <property type="component" value="Unassembled WGS sequence"/>
</dbReference>
<dbReference type="Proteomes" id="UP000792063">
    <property type="component" value="Unassembled WGS sequence"/>
</dbReference>
<comment type="caution">
    <text evidence="3">The sequence shown here is derived from an EMBL/GenBank/DDBJ whole genome shotgun (WGS) entry which is preliminary data.</text>
</comment>
<accession>A0A421EU58</accession>